<dbReference type="RefSeq" id="WP_068913469.1">
    <property type="nucleotide sequence ID" value="NZ_MBEW02000008.1"/>
</dbReference>
<evidence type="ECO:0000313" key="3">
    <source>
        <dbReference type="Proteomes" id="UP000093352"/>
    </source>
</evidence>
<dbReference type="PROSITE" id="PS51257">
    <property type="entry name" value="PROKAR_LIPOPROTEIN"/>
    <property type="match status" value="1"/>
</dbReference>
<evidence type="ECO:0000313" key="2">
    <source>
        <dbReference type="EMBL" id="RDY21319.1"/>
    </source>
</evidence>
<sequence length="445" mass="51335">MKKLLIILTAFLNAIMLSGCFKIATPEELLQVPELSSEKKSMIEAVENFRPQNTVTYPIFMKGDKSSSAMVIRDLDGDGSGEIISFYKKNSDDKVGVFILSKSDALWIKKADITFNSYEISKIHIEDLNNNGKKEIIVEAFDAYNFENPKLLSVIYYEDRAIKAVKEISYTAMQIYDINQDKQDELYLIKNQGKSDGYDLRIFQFENYDIKQTNAVSLRDISNPYDITIGNISENKKAMFIDYSADGGQENTQVYLYDNKHFKSLNEIETFREKHYIFNLPTADVNLDGIIEVGYKFKSPNYKVSVTSSDQDEVNGYFHIKDDYSLELISEQYESPLGFKFSIPKSFRGKYKINYKLDEGYISFKYIDSKGIEYPLVKLSYMRKYDYIKKKEKDDTMQLLIEGQEYVIVGNVLDNGSMLTGQDHVNYINMRSDVLILSNLVKENL</sequence>
<keyword evidence="3" id="KW-1185">Reference proteome</keyword>
<evidence type="ECO:0008006" key="4">
    <source>
        <dbReference type="Google" id="ProtNLM"/>
    </source>
</evidence>
<dbReference type="SUPFAM" id="SSF69318">
    <property type="entry name" value="Integrin alpha N-terminal domain"/>
    <property type="match status" value="1"/>
</dbReference>
<accession>A0A371ILG1</accession>
<feature type="chain" id="PRO_5017050935" description="VCBS repeat-containing protein" evidence="1">
    <location>
        <begin position="24"/>
        <end position="445"/>
    </location>
</feature>
<dbReference type="InterPro" id="IPR028994">
    <property type="entry name" value="Integrin_alpha_N"/>
</dbReference>
<dbReference type="AlphaFoldDB" id="A0A371ILG1"/>
<dbReference type="EMBL" id="MBEW02000008">
    <property type="protein sequence ID" value="RDY21319.1"/>
    <property type="molecule type" value="Genomic_DNA"/>
</dbReference>
<gene>
    <name evidence="2" type="ORF">BBG48_005160</name>
</gene>
<comment type="caution">
    <text evidence="2">The sequence shown here is derived from an EMBL/GenBank/DDBJ whole genome shotgun (WGS) entry which is preliminary data.</text>
</comment>
<proteinExistence type="predicted"/>
<feature type="signal peptide" evidence="1">
    <location>
        <begin position="1"/>
        <end position="23"/>
    </location>
</feature>
<dbReference type="Proteomes" id="UP000093352">
    <property type="component" value="Unassembled WGS sequence"/>
</dbReference>
<keyword evidence="1" id="KW-0732">Signal</keyword>
<protein>
    <recommendedName>
        <fullName evidence="4">VCBS repeat-containing protein</fullName>
    </recommendedName>
</protein>
<evidence type="ECO:0000256" key="1">
    <source>
        <dbReference type="SAM" id="SignalP"/>
    </source>
</evidence>
<reference evidence="2 3" key="1">
    <citation type="journal article" date="2016" name="Genome Announc.">
        <title>Draft Genome Sequence of Criibacterium bergeronii gen. nov., sp. nov., Strain CCRI-22567T, Isolated from a Vaginal Sample from a Woman with Bacterial Vaginosis.</title>
        <authorList>
            <person name="Maheux A.F."/>
            <person name="Berube E."/>
            <person name="Boudreau D.K."/>
            <person name="Raymond F."/>
            <person name="Corbeil J."/>
            <person name="Roy P.H."/>
            <person name="Boissinot M."/>
            <person name="Omar R.F."/>
        </authorList>
    </citation>
    <scope>NUCLEOTIDE SEQUENCE [LARGE SCALE GENOMIC DNA]</scope>
    <source>
        <strain evidence="2 3">CCRI-22567</strain>
    </source>
</reference>
<name>A0A371ILG1_9FIRM</name>
<dbReference type="STRING" id="1871336.BBG48_10620"/>
<organism evidence="2 3">
    <name type="scientific">Criibacterium bergeronii</name>
    <dbReference type="NCBI Taxonomy" id="1871336"/>
    <lineage>
        <taxon>Bacteria</taxon>
        <taxon>Bacillati</taxon>
        <taxon>Bacillota</taxon>
        <taxon>Clostridia</taxon>
        <taxon>Peptostreptococcales</taxon>
        <taxon>Filifactoraceae</taxon>
        <taxon>Criibacterium</taxon>
    </lineage>
</organism>